<dbReference type="EMBL" id="LBNE01000005">
    <property type="protein sequence ID" value="KKO71816.1"/>
    <property type="molecule type" value="Genomic_DNA"/>
</dbReference>
<evidence type="ECO:0000256" key="1">
    <source>
        <dbReference type="SAM" id="Phobius"/>
    </source>
</evidence>
<gene>
    <name evidence="2" type="ORF">AAV32_09575</name>
</gene>
<proteinExistence type="predicted"/>
<evidence type="ECO:0000313" key="3">
    <source>
        <dbReference type="Proteomes" id="UP000078084"/>
    </source>
</evidence>
<keyword evidence="1" id="KW-0472">Membrane</keyword>
<comment type="caution">
    <text evidence="2">The sequence shown here is derived from an EMBL/GenBank/DDBJ whole genome shotgun (WGS) entry which is preliminary data.</text>
</comment>
<protein>
    <submittedName>
        <fullName evidence="2">Uncharacterized protein</fullName>
    </submittedName>
</protein>
<dbReference type="Proteomes" id="UP000078084">
    <property type="component" value="Unassembled WGS sequence"/>
</dbReference>
<keyword evidence="1" id="KW-0812">Transmembrane</keyword>
<dbReference type="AlphaFoldDB" id="A0A171KSE9"/>
<keyword evidence="3" id="KW-1185">Reference proteome</keyword>
<accession>A0A171KSE9</accession>
<keyword evidence="1" id="KW-1133">Transmembrane helix</keyword>
<evidence type="ECO:0000313" key="2">
    <source>
        <dbReference type="EMBL" id="KKO71816.1"/>
    </source>
</evidence>
<sequence>MMMDLAVAEASTGHVAQIIQADHAFGRIEPVFSLPSQSKSNVQSRLNEAYGTRSGDLAAIDAKEDTMPVDSMIGRIDSKLDQISLESRQVSERIARIESALGGKASSAQLAEAETRILRWTIATVLAVAGLLATYLK</sequence>
<organism evidence="2 3">
    <name type="scientific">Kerstersia gyiorum</name>
    <dbReference type="NCBI Taxonomy" id="206506"/>
    <lineage>
        <taxon>Bacteria</taxon>
        <taxon>Pseudomonadati</taxon>
        <taxon>Pseudomonadota</taxon>
        <taxon>Betaproteobacteria</taxon>
        <taxon>Burkholderiales</taxon>
        <taxon>Alcaligenaceae</taxon>
        <taxon>Kerstersia</taxon>
    </lineage>
</organism>
<feature type="transmembrane region" description="Helical" evidence="1">
    <location>
        <begin position="117"/>
        <end position="136"/>
    </location>
</feature>
<name>A0A171KSE9_9BURK</name>
<reference evidence="2 3" key="1">
    <citation type="submission" date="2015-04" db="EMBL/GenBank/DDBJ databases">
        <title>Genome sequence of Kerstersia gyiorum CG1.</title>
        <authorList>
            <person name="Greninger A.L."/>
            <person name="Kozyreva V."/>
            <person name="Chaturvedi V."/>
        </authorList>
    </citation>
    <scope>NUCLEOTIDE SEQUENCE [LARGE SCALE GENOMIC DNA]</scope>
    <source>
        <strain evidence="2 3">CG1</strain>
    </source>
</reference>
<dbReference type="RefSeq" id="WP_068370827.1">
    <property type="nucleotide sequence ID" value="NZ_LBNE01000005.1"/>
</dbReference>